<evidence type="ECO:0000259" key="2">
    <source>
        <dbReference type="Pfam" id="PF00149"/>
    </source>
</evidence>
<evidence type="ECO:0000313" key="4">
    <source>
        <dbReference type="Proteomes" id="UP000238385"/>
    </source>
</evidence>
<feature type="region of interest" description="Disordered" evidence="1">
    <location>
        <begin position="525"/>
        <end position="555"/>
    </location>
</feature>
<protein>
    <submittedName>
        <fullName evidence="3">Serine/threonine protein phosphatase</fullName>
    </submittedName>
</protein>
<feature type="domain" description="Calcineurin-like phosphoesterase" evidence="2">
    <location>
        <begin position="64"/>
        <end position="251"/>
    </location>
</feature>
<evidence type="ECO:0000313" key="3">
    <source>
        <dbReference type="EMBL" id="PSF07569.1"/>
    </source>
</evidence>
<proteinExistence type="predicted"/>
<dbReference type="Proteomes" id="UP000238385">
    <property type="component" value="Unassembled WGS sequence"/>
</dbReference>
<dbReference type="RefSeq" id="WP_106672352.1">
    <property type="nucleotide sequence ID" value="NZ_BMFE01000003.1"/>
</dbReference>
<keyword evidence="4" id="KW-1185">Reference proteome</keyword>
<dbReference type="Gene3D" id="3.60.21.10">
    <property type="match status" value="1"/>
</dbReference>
<dbReference type="OrthoDB" id="5694840at2"/>
<dbReference type="PROSITE" id="PS51257">
    <property type="entry name" value="PROKAR_LIPOPROTEIN"/>
    <property type="match status" value="1"/>
</dbReference>
<reference evidence="3 4" key="1">
    <citation type="submission" date="2018-03" db="EMBL/GenBank/DDBJ databases">
        <title>Marinobacter brunus sp. nov., a marine bacterium of Gamma-proteobacteria isolated from the surface seawater of the South China Sea.</title>
        <authorList>
            <person name="Cheng H."/>
            <person name="Wu Y.-H."/>
            <person name="Xamxidin M."/>
            <person name="Xu X.-W."/>
        </authorList>
    </citation>
    <scope>NUCLEOTIDE SEQUENCE [LARGE SCALE GENOMIC DNA]</scope>
    <source>
        <strain evidence="3 4">JCM 30472</strain>
    </source>
</reference>
<accession>A0A2T1KBQ4</accession>
<dbReference type="Pfam" id="PF00149">
    <property type="entry name" value="Metallophos"/>
    <property type="match status" value="1"/>
</dbReference>
<dbReference type="GO" id="GO:0016787">
    <property type="term" value="F:hydrolase activity"/>
    <property type="evidence" value="ECO:0007669"/>
    <property type="project" value="InterPro"/>
</dbReference>
<dbReference type="InterPro" id="IPR029052">
    <property type="entry name" value="Metallo-depent_PP-like"/>
</dbReference>
<organism evidence="3 4">
    <name type="scientific">Marinobacter halophilus</name>
    <dbReference type="NCBI Taxonomy" id="1323740"/>
    <lineage>
        <taxon>Bacteria</taxon>
        <taxon>Pseudomonadati</taxon>
        <taxon>Pseudomonadota</taxon>
        <taxon>Gammaproteobacteria</taxon>
        <taxon>Pseudomonadales</taxon>
        <taxon>Marinobacteraceae</taxon>
        <taxon>Marinobacter</taxon>
    </lineage>
</organism>
<sequence length="656" mass="73901">MRLFLLFLIVLGVAGCNDSSSEISDVAVETQDKRSDNTDNEPPVKAVSSLKVGLLPDTQGGGDNVSVHPMEAVLAKLADEGVNIVIPVGDLTDHGTTREFEQWIGIAEKYRDQGIEFLPLMGNHEDSYAYTVEWIENMKDYIPADAVHMSGAEYLDYYVVRDNVLIIALRYYHLPVAFQWIKGVVEQHRDEVDHVVIASHDGLIGAKYGEAREMIVEGIKNDDRLLHQWDDIRAFFSKHDVIWVQGHEHQYQRSVIKAPVGIEATSWIRDDRNYRLPQYTQIMSGNASYKGYEFRYGERELVQAIIQQKMNTMKNGSNAFDANAGLLTFTGQRIDYANWFAEHTVTSNEDGPRELESADWTLLDRFSRTTDRCERLIYPNSIPDSTRPVMVFNPGYRTNECFAADGSVAKLLDGFNNTFNRLESRTRSLGWTQGFSRAESQNDLIRLGYQYLFQFHQRWTPNLNGNNRLIPNMDDISEVYIPETTIDLKEHLTMSWAPAEKDTRSEVMIISGTQGQTGTFSSAYGAPKDIETDSGLPGSQPDGTAKTPVTLPPTATKSWDLEQAVSDTYVVQFDAPRGKNYERLNLGIKTAQGDWAPLTNSQCLVEGAYSSQYLQEPPVRNAGCSDAPLIGYDSNYEGRWWALMNQDAELALVVDD</sequence>
<comment type="caution">
    <text evidence="3">The sequence shown here is derived from an EMBL/GenBank/DDBJ whole genome shotgun (WGS) entry which is preliminary data.</text>
</comment>
<evidence type="ECO:0000256" key="1">
    <source>
        <dbReference type="SAM" id="MobiDB-lite"/>
    </source>
</evidence>
<name>A0A2T1KBQ4_9GAMM</name>
<dbReference type="EMBL" id="PXNN01000015">
    <property type="protein sequence ID" value="PSF07569.1"/>
    <property type="molecule type" value="Genomic_DNA"/>
</dbReference>
<gene>
    <name evidence="3" type="ORF">C7H08_12380</name>
</gene>
<dbReference type="AlphaFoldDB" id="A0A2T1KBQ4"/>
<dbReference type="InterPro" id="IPR004843">
    <property type="entry name" value="Calcineurin-like_PHP"/>
</dbReference>
<dbReference type="SUPFAM" id="SSF56300">
    <property type="entry name" value="Metallo-dependent phosphatases"/>
    <property type="match status" value="1"/>
</dbReference>
<dbReference type="CDD" id="cd00838">
    <property type="entry name" value="MPP_superfamily"/>
    <property type="match status" value="1"/>
</dbReference>